<evidence type="ECO:0000313" key="12">
    <source>
        <dbReference type="EMBL" id="CAG2196019.1"/>
    </source>
</evidence>
<feature type="region of interest" description="Disordered" evidence="7">
    <location>
        <begin position="87"/>
        <end position="142"/>
    </location>
</feature>
<evidence type="ECO:0000259" key="8">
    <source>
        <dbReference type="PROSITE" id="PS50158"/>
    </source>
</evidence>
<dbReference type="GO" id="GO:0006508">
    <property type="term" value="P:proteolysis"/>
    <property type="evidence" value="ECO:0007669"/>
    <property type="project" value="InterPro"/>
</dbReference>
<evidence type="ECO:0000256" key="3">
    <source>
        <dbReference type="ARBA" id="ARBA00022722"/>
    </source>
</evidence>
<dbReference type="GO" id="GO:0004190">
    <property type="term" value="F:aspartic-type endopeptidase activity"/>
    <property type="evidence" value="ECO:0007669"/>
    <property type="project" value="InterPro"/>
</dbReference>
<dbReference type="InterPro" id="IPR036875">
    <property type="entry name" value="Znf_CCHC_sf"/>
</dbReference>
<keyword evidence="3" id="KW-0540">Nuclease</keyword>
<dbReference type="InterPro" id="IPR054465">
    <property type="entry name" value="Integrase_p58-like_C"/>
</dbReference>
<feature type="domain" description="Integrase catalytic" evidence="11">
    <location>
        <begin position="888"/>
        <end position="957"/>
    </location>
</feature>
<dbReference type="InterPro" id="IPR043128">
    <property type="entry name" value="Rev_trsase/Diguanyl_cyclase"/>
</dbReference>
<evidence type="ECO:0000313" key="13">
    <source>
        <dbReference type="Proteomes" id="UP000683360"/>
    </source>
</evidence>
<dbReference type="PROSITE" id="PS00141">
    <property type="entry name" value="ASP_PROTEASE"/>
    <property type="match status" value="1"/>
</dbReference>
<dbReference type="InterPro" id="IPR000477">
    <property type="entry name" value="RT_dom"/>
</dbReference>
<feature type="region of interest" description="Disordered" evidence="7">
    <location>
        <begin position="1119"/>
        <end position="1138"/>
    </location>
</feature>
<feature type="region of interest" description="Disordered" evidence="7">
    <location>
        <begin position="20"/>
        <end position="61"/>
    </location>
</feature>
<dbReference type="CDD" id="cd05483">
    <property type="entry name" value="retropepsin_like_bacteria"/>
    <property type="match status" value="1"/>
</dbReference>
<feature type="region of interest" description="Disordered" evidence="7">
    <location>
        <begin position="399"/>
        <end position="426"/>
    </location>
</feature>
<feature type="compositionally biased region" description="Polar residues" evidence="7">
    <location>
        <begin position="122"/>
        <end position="133"/>
    </location>
</feature>
<accession>A0A8S3QRX9</accession>
<dbReference type="AlphaFoldDB" id="A0A8S3QRX9"/>
<dbReference type="InterPro" id="IPR021109">
    <property type="entry name" value="Peptidase_aspartic_dom_sf"/>
</dbReference>
<evidence type="ECO:0000256" key="6">
    <source>
        <dbReference type="PROSITE-ProRule" id="PRU00047"/>
    </source>
</evidence>
<dbReference type="InterPro" id="IPR050951">
    <property type="entry name" value="Retrovirus_Pol_polyprotein"/>
</dbReference>
<sequence length="1150" mass="132020">MDDLQQHISTLEEDVKQKIEKLRQTQNPRFLTPQHSTPKEQPRNLTDSGIAQTRRTDFGDVTERTVQTQLQRADDAPTLFGPYVSEHEQGARSKQGHYKTTSATPGTSSGGSVEISPILRPSQRNAKQAVNNQEKVRTPGKNTRREIKLANYDGSGEWVDFKSHFEACAIINNWDEYEQGLYLAAALRGHAQSVFSDLPTDKKMNYETLVKSLEERFAPPNQNELYRVQLKERRQRASETLPELGQTIRRLVNRAYPLAPTEVKETLSKDYFLDALHDSEMRIKIKQSRPQNLNQAICLAVELEAFYKAEKRQDFVKPQMRATHADNITEELSKDDKFTEMMDSFTKQLESLRMELNEFKNSGQRNTADPEWKQNQQCYNCGKYGHFKRECRLRKQCGNGNGQYRNHENGSARPVHSQTRRQRRKQIKLNVQNNSTKEAGAYIDVAIGNIKASFLVDTGATVTLISNKLFNSLRKEEKPNLNQVVQTIMSANGTALNVAGKGEFHIWIDQNVYSAEAVVADLALDGIIGLDFLKKNRCLINLQEEHMVCNNQVIPLNFTGQLGCYRVSVVEDTCIQPGTEALVRGHINEYPSTKNEVGLGIIEPCDKFVAKDSALMARTLVKASETVPLRFMNVSNVVKIIRAGTIVGNISPIQDVISDDKNLTDIHKDQNLRIELQKLLSNCSENLSQEQNVELKIFSMNTKIFCSIRQDLGRTNLVRHTINTGNNAPVKQPPRRTPIHMREEVDRHIDDMLERGVIEPADGPWSSGIVLVKKKDGTTRFCVDYRKVNDLTVKDAYPLPRIDDSLEQLSGNKWFSTLDLCSGYWQVEMAEKDRPKTAFASRRGLFQFRQMPFGLACAPATFERLMERVLAGLQWSICLVYLDDIIVIDKTRTTPYHPQCDGMVERFNGTLAKMLTAYVDEHHSNWDCLLPYVMMAYRSAQHETTGCTPNRMMLGREVATPVDLMYEVPDYLKKIPQNRWAWELQERMEEAHHFVRKHVGQEMVRQKKYYDKQLNWCKFRKDDQVYVFFPIRKAGHSPKFTSYWRGPFRVLKEYSNVNYFINCGRRGRPQVIHVDRMRLCKGQLLRGETERNENNNDAFVPESVLPEIFNEELDSADNIVDQSDSRDESGYAGRPRRVTKQPAWLHDFVR</sequence>
<dbReference type="SUPFAM" id="SSF53098">
    <property type="entry name" value="Ribonuclease H-like"/>
    <property type="match status" value="1"/>
</dbReference>
<dbReference type="Pfam" id="PF00098">
    <property type="entry name" value="zf-CCHC"/>
    <property type="match status" value="1"/>
</dbReference>
<dbReference type="CDD" id="cd01647">
    <property type="entry name" value="RT_LTR"/>
    <property type="match status" value="1"/>
</dbReference>
<dbReference type="Pfam" id="PF22938">
    <property type="entry name" value="Integrase_p58_C"/>
    <property type="match status" value="1"/>
</dbReference>
<evidence type="ECO:0000256" key="5">
    <source>
        <dbReference type="ARBA" id="ARBA00022801"/>
    </source>
</evidence>
<evidence type="ECO:0000256" key="1">
    <source>
        <dbReference type="ARBA" id="ARBA00022679"/>
    </source>
</evidence>
<feature type="domain" description="Peptidase A2" evidence="9">
    <location>
        <begin position="452"/>
        <end position="532"/>
    </location>
</feature>
<dbReference type="Proteomes" id="UP000683360">
    <property type="component" value="Unassembled WGS sequence"/>
</dbReference>
<keyword evidence="6" id="KW-0479">Metal-binding</keyword>
<keyword evidence="4" id="KW-0255">Endonuclease</keyword>
<feature type="compositionally biased region" description="Polar residues" evidence="7">
    <location>
        <begin position="43"/>
        <end position="53"/>
    </location>
</feature>
<dbReference type="InterPro" id="IPR043502">
    <property type="entry name" value="DNA/RNA_pol_sf"/>
</dbReference>
<dbReference type="InterPro" id="IPR001878">
    <property type="entry name" value="Znf_CCHC"/>
</dbReference>
<feature type="compositionally biased region" description="Low complexity" evidence="7">
    <location>
        <begin position="100"/>
        <end position="112"/>
    </location>
</feature>
<evidence type="ECO:0000256" key="4">
    <source>
        <dbReference type="ARBA" id="ARBA00022759"/>
    </source>
</evidence>
<evidence type="ECO:0000259" key="9">
    <source>
        <dbReference type="PROSITE" id="PS50175"/>
    </source>
</evidence>
<dbReference type="Gene3D" id="3.10.10.10">
    <property type="entry name" value="HIV Type 1 Reverse Transcriptase, subunit A, domain 1"/>
    <property type="match status" value="1"/>
</dbReference>
<dbReference type="SUPFAM" id="SSF50630">
    <property type="entry name" value="Acid proteases"/>
    <property type="match status" value="1"/>
</dbReference>
<dbReference type="InterPro" id="IPR034122">
    <property type="entry name" value="Retropepsin-like_bacterial"/>
</dbReference>
<dbReference type="PROSITE" id="PS50158">
    <property type="entry name" value="ZF_CCHC"/>
    <property type="match status" value="1"/>
</dbReference>
<protein>
    <submittedName>
        <fullName evidence="12">Retrovirus-related Pol polyprotein from transposon 17.6,Transposon Ty3-G Gag-Pol polyprotein,Transposon Ty3-I Gag-Pol polyprotein</fullName>
    </submittedName>
</protein>
<dbReference type="InterPro" id="IPR012337">
    <property type="entry name" value="RNaseH-like_sf"/>
</dbReference>
<keyword evidence="13" id="KW-1185">Reference proteome</keyword>
<keyword evidence="6" id="KW-0862">Zinc</keyword>
<organism evidence="12 13">
    <name type="scientific">Mytilus edulis</name>
    <name type="common">Blue mussel</name>
    <dbReference type="NCBI Taxonomy" id="6550"/>
    <lineage>
        <taxon>Eukaryota</taxon>
        <taxon>Metazoa</taxon>
        <taxon>Spiralia</taxon>
        <taxon>Lophotrochozoa</taxon>
        <taxon>Mollusca</taxon>
        <taxon>Bivalvia</taxon>
        <taxon>Autobranchia</taxon>
        <taxon>Pteriomorphia</taxon>
        <taxon>Mytilida</taxon>
        <taxon>Mytiloidea</taxon>
        <taxon>Mytilidae</taxon>
        <taxon>Mytilinae</taxon>
        <taxon>Mytilus</taxon>
    </lineage>
</organism>
<dbReference type="GO" id="GO:0003676">
    <property type="term" value="F:nucleic acid binding"/>
    <property type="evidence" value="ECO:0007669"/>
    <property type="project" value="InterPro"/>
</dbReference>
<keyword evidence="2" id="KW-0548">Nucleotidyltransferase</keyword>
<dbReference type="SUPFAM" id="SSF56672">
    <property type="entry name" value="DNA/RNA polymerases"/>
    <property type="match status" value="1"/>
</dbReference>
<keyword evidence="6" id="KW-0863">Zinc-finger</keyword>
<dbReference type="SUPFAM" id="SSF57756">
    <property type="entry name" value="Retrovirus zinc finger-like domains"/>
    <property type="match status" value="1"/>
</dbReference>
<dbReference type="Pfam" id="PF13975">
    <property type="entry name" value="gag-asp_proteas"/>
    <property type="match status" value="1"/>
</dbReference>
<dbReference type="GO" id="GO:0004519">
    <property type="term" value="F:endonuclease activity"/>
    <property type="evidence" value="ECO:0007669"/>
    <property type="project" value="UniProtKB-KW"/>
</dbReference>
<dbReference type="Pfam" id="PF00078">
    <property type="entry name" value="RVT_1"/>
    <property type="match status" value="1"/>
</dbReference>
<dbReference type="PANTHER" id="PTHR37984">
    <property type="entry name" value="PROTEIN CBG26694"/>
    <property type="match status" value="1"/>
</dbReference>
<evidence type="ECO:0000256" key="2">
    <source>
        <dbReference type="ARBA" id="ARBA00022695"/>
    </source>
</evidence>
<dbReference type="PANTHER" id="PTHR37984:SF5">
    <property type="entry name" value="PROTEIN NYNRIN-LIKE"/>
    <property type="match status" value="1"/>
</dbReference>
<reference evidence="12" key="1">
    <citation type="submission" date="2021-03" db="EMBL/GenBank/DDBJ databases">
        <authorList>
            <person name="Bekaert M."/>
        </authorList>
    </citation>
    <scope>NUCLEOTIDE SEQUENCE</scope>
</reference>
<dbReference type="SMART" id="SM00343">
    <property type="entry name" value="ZnF_C2HC"/>
    <property type="match status" value="1"/>
</dbReference>
<dbReference type="GO" id="GO:0008270">
    <property type="term" value="F:zinc ion binding"/>
    <property type="evidence" value="ECO:0007669"/>
    <property type="project" value="UniProtKB-KW"/>
</dbReference>
<keyword evidence="5" id="KW-0378">Hydrolase</keyword>
<evidence type="ECO:0000256" key="7">
    <source>
        <dbReference type="SAM" id="MobiDB-lite"/>
    </source>
</evidence>
<dbReference type="InterPro" id="IPR001969">
    <property type="entry name" value="Aspartic_peptidase_AS"/>
</dbReference>
<evidence type="ECO:0000259" key="10">
    <source>
        <dbReference type="PROSITE" id="PS50878"/>
    </source>
</evidence>
<proteinExistence type="predicted"/>
<comment type="caution">
    <text evidence="12">The sequence shown here is derived from an EMBL/GenBank/DDBJ whole genome shotgun (WGS) entry which is preliminary data.</text>
</comment>
<dbReference type="PROSITE" id="PS50175">
    <property type="entry name" value="ASP_PROT_RETROV"/>
    <property type="match status" value="1"/>
</dbReference>
<dbReference type="Gene3D" id="3.30.70.270">
    <property type="match status" value="1"/>
</dbReference>
<dbReference type="Gene3D" id="4.10.60.10">
    <property type="entry name" value="Zinc finger, CCHC-type"/>
    <property type="match status" value="1"/>
</dbReference>
<dbReference type="InterPro" id="IPR001584">
    <property type="entry name" value="Integrase_cat-core"/>
</dbReference>
<gene>
    <name evidence="12" type="ORF">MEDL_10926</name>
</gene>
<evidence type="ECO:0000259" key="11">
    <source>
        <dbReference type="PROSITE" id="PS50994"/>
    </source>
</evidence>
<feature type="domain" description="CCHC-type" evidence="8">
    <location>
        <begin position="378"/>
        <end position="392"/>
    </location>
</feature>
<feature type="domain" description="Reverse transcriptase" evidence="10">
    <location>
        <begin position="753"/>
        <end position="937"/>
    </location>
</feature>
<keyword evidence="1" id="KW-0808">Transferase</keyword>
<dbReference type="EMBL" id="CAJPWZ010000542">
    <property type="protein sequence ID" value="CAG2196019.1"/>
    <property type="molecule type" value="Genomic_DNA"/>
</dbReference>
<dbReference type="Gene3D" id="2.40.70.10">
    <property type="entry name" value="Acid Proteases"/>
    <property type="match status" value="1"/>
</dbReference>
<dbReference type="GO" id="GO:0015074">
    <property type="term" value="P:DNA integration"/>
    <property type="evidence" value="ECO:0007669"/>
    <property type="project" value="InterPro"/>
</dbReference>
<dbReference type="PROSITE" id="PS50994">
    <property type="entry name" value="INTEGRASE"/>
    <property type="match status" value="1"/>
</dbReference>
<dbReference type="InterPro" id="IPR001995">
    <property type="entry name" value="Peptidase_A2_cat"/>
</dbReference>
<name>A0A8S3QRX9_MYTED</name>
<feature type="compositionally biased region" description="Polar residues" evidence="7">
    <location>
        <begin position="24"/>
        <end position="36"/>
    </location>
</feature>
<dbReference type="PROSITE" id="PS50878">
    <property type="entry name" value="RT_POL"/>
    <property type="match status" value="1"/>
</dbReference>
<dbReference type="OrthoDB" id="6158722at2759"/>